<accession>B0CCP3</accession>
<dbReference type="AlphaFoldDB" id="B0CCP3"/>
<dbReference type="HOGENOM" id="CLU_838903_0_0_3"/>
<dbReference type="EMBL" id="CP000828">
    <property type="protein sequence ID" value="ABW29205.1"/>
    <property type="molecule type" value="Genomic_DNA"/>
</dbReference>
<keyword evidence="2" id="KW-1185">Reference proteome</keyword>
<dbReference type="STRING" id="329726.AM1_4225"/>
<evidence type="ECO:0000313" key="1">
    <source>
        <dbReference type="EMBL" id="ABW29205.1"/>
    </source>
</evidence>
<protein>
    <submittedName>
        <fullName evidence="1">Uncharacterized protein</fullName>
    </submittedName>
</protein>
<evidence type="ECO:0000313" key="2">
    <source>
        <dbReference type="Proteomes" id="UP000000268"/>
    </source>
</evidence>
<organism evidence="1 2">
    <name type="scientific">Acaryochloris marina (strain MBIC 11017)</name>
    <dbReference type="NCBI Taxonomy" id="329726"/>
    <lineage>
        <taxon>Bacteria</taxon>
        <taxon>Bacillati</taxon>
        <taxon>Cyanobacteriota</taxon>
        <taxon>Cyanophyceae</taxon>
        <taxon>Acaryochloridales</taxon>
        <taxon>Acaryochloridaceae</taxon>
        <taxon>Acaryochloris</taxon>
    </lineage>
</organism>
<name>B0CCP3_ACAM1</name>
<dbReference type="Proteomes" id="UP000000268">
    <property type="component" value="Chromosome"/>
</dbReference>
<reference evidence="1 2" key="1">
    <citation type="journal article" date="2008" name="Proc. Natl. Acad. Sci. U.S.A.">
        <title>Niche adaptation and genome expansion in the chlorophyll d-producing cyanobacterium Acaryochloris marina.</title>
        <authorList>
            <person name="Swingley W.D."/>
            <person name="Chen M."/>
            <person name="Cheung P.C."/>
            <person name="Conrad A.L."/>
            <person name="Dejesa L.C."/>
            <person name="Hao J."/>
            <person name="Honchak B.M."/>
            <person name="Karbach L.E."/>
            <person name="Kurdoglu A."/>
            <person name="Lahiri S."/>
            <person name="Mastrian S.D."/>
            <person name="Miyashita H."/>
            <person name="Page L."/>
            <person name="Ramakrishna P."/>
            <person name="Satoh S."/>
            <person name="Sattley W.M."/>
            <person name="Shimada Y."/>
            <person name="Taylor H.L."/>
            <person name="Tomo T."/>
            <person name="Tsuchiya T."/>
            <person name="Wang Z.T."/>
            <person name="Raymond J."/>
            <person name="Mimuro M."/>
            <person name="Blankenship R.E."/>
            <person name="Touchman J.W."/>
        </authorList>
    </citation>
    <scope>NUCLEOTIDE SEQUENCE [LARGE SCALE GENOMIC DNA]</scope>
    <source>
        <strain evidence="2">MBIC 11017</strain>
    </source>
</reference>
<sequence length="343" mass="39970">MKFLNTEDLDQWWSPEQQQQTVEKLIQRVGLTRVRAESFVRLWIYALVQEQLADQPCLRPPLKDLVLPTQKVICTHRQAADLFYFDKDQGSDRAAGMMLDKLAALGLVQKQFDGNTTWIEIQPMPEGWDTSEETVELKTDDFDPRCDAIPVANLLARNYNWMNQNSETAPHRIMLRLRQWAKQYGTGMRVLRQVNTLNPVGFYLLYPTDSESDVNFFSAPSKGLHLSTLTEVDPFQMATPGDSNCVSVYVRSWMIDPLYWDHYQVPFLIDTQETLRRMQQDFPNLCDLHTLVIHPLYEKMGVMLNFQKTSLDSTSSMYWMYRPLDRFLAVDLQSLQSYSDTNR</sequence>
<dbReference type="eggNOG" id="ENOG502Z7VH">
    <property type="taxonomic scope" value="Bacteria"/>
</dbReference>
<gene>
    <name evidence="1" type="ordered locus">AM1_4225</name>
</gene>
<dbReference type="KEGG" id="amr:AM1_4225"/>
<proteinExistence type="predicted"/>